<evidence type="ECO:0000256" key="2">
    <source>
        <dbReference type="ARBA" id="ARBA00023015"/>
    </source>
</evidence>
<evidence type="ECO:0000259" key="7">
    <source>
        <dbReference type="PROSITE" id="PS50110"/>
    </source>
</evidence>
<dbReference type="GO" id="GO:0006355">
    <property type="term" value="P:regulation of DNA-templated transcription"/>
    <property type="evidence" value="ECO:0007669"/>
    <property type="project" value="InterPro"/>
</dbReference>
<dbReference type="Gene3D" id="3.40.50.2300">
    <property type="match status" value="1"/>
</dbReference>
<dbReference type="PANTHER" id="PTHR43214">
    <property type="entry name" value="TWO-COMPONENT RESPONSE REGULATOR"/>
    <property type="match status" value="1"/>
</dbReference>
<keyword evidence="3 8" id="KW-0238">DNA-binding</keyword>
<dbReference type="InterPro" id="IPR001789">
    <property type="entry name" value="Sig_transdc_resp-reg_receiver"/>
</dbReference>
<keyword evidence="2" id="KW-0805">Transcription regulation</keyword>
<dbReference type="InterPro" id="IPR000792">
    <property type="entry name" value="Tscrpt_reg_LuxR_C"/>
</dbReference>
<organism evidence="8 9">
    <name type="scientific">Pedococcus bigeumensis</name>
    <dbReference type="NCBI Taxonomy" id="433644"/>
    <lineage>
        <taxon>Bacteria</taxon>
        <taxon>Bacillati</taxon>
        <taxon>Actinomycetota</taxon>
        <taxon>Actinomycetes</taxon>
        <taxon>Micrococcales</taxon>
        <taxon>Intrasporangiaceae</taxon>
        <taxon>Pedococcus</taxon>
    </lineage>
</organism>
<dbReference type="Pfam" id="PF00072">
    <property type="entry name" value="Response_reg"/>
    <property type="match status" value="1"/>
</dbReference>
<dbReference type="SUPFAM" id="SSF52172">
    <property type="entry name" value="CheY-like"/>
    <property type="match status" value="1"/>
</dbReference>
<proteinExistence type="predicted"/>
<sequence>MRVILVEDQALLREGLAGLFRDAGHEVVASLGDCDGLEDAVREHSPHVVVLDVRMPPSFTDEGTRAAAALKSAWPDLGVVLLSQHIETAHSVELAGLGGFGYLLKDRVLDVSEFLGAVARVAEGGSALDPQVTAALLNRKAPHDSLAQLTEREHEVLGLMAQGMTNTGIAKRLVLSERTVEAHARRLLQKLDIADSEDANRRVHAVLLHLGVRPPATAEMRHLPRP</sequence>
<evidence type="ECO:0000256" key="4">
    <source>
        <dbReference type="ARBA" id="ARBA00023163"/>
    </source>
</evidence>
<dbReference type="PRINTS" id="PR00038">
    <property type="entry name" value="HTHLUXR"/>
</dbReference>
<accession>A0A502CNR2</accession>
<protein>
    <submittedName>
        <fullName evidence="8">DNA-binding response regulator</fullName>
    </submittedName>
</protein>
<dbReference type="PROSITE" id="PS50110">
    <property type="entry name" value="RESPONSE_REGULATORY"/>
    <property type="match status" value="1"/>
</dbReference>
<dbReference type="EMBL" id="RCZM01000007">
    <property type="protein sequence ID" value="TPG13436.1"/>
    <property type="molecule type" value="Genomic_DNA"/>
</dbReference>
<feature type="modified residue" description="4-aspartylphosphate" evidence="5">
    <location>
        <position position="52"/>
    </location>
</feature>
<dbReference type="CDD" id="cd06170">
    <property type="entry name" value="LuxR_C_like"/>
    <property type="match status" value="1"/>
</dbReference>
<dbReference type="OrthoDB" id="9808843at2"/>
<evidence type="ECO:0000256" key="3">
    <source>
        <dbReference type="ARBA" id="ARBA00023125"/>
    </source>
</evidence>
<dbReference type="InterPro" id="IPR011006">
    <property type="entry name" value="CheY-like_superfamily"/>
</dbReference>
<evidence type="ECO:0000313" key="8">
    <source>
        <dbReference type="EMBL" id="TPG13436.1"/>
    </source>
</evidence>
<dbReference type="AlphaFoldDB" id="A0A502CNR2"/>
<dbReference type="SMART" id="SM00421">
    <property type="entry name" value="HTH_LUXR"/>
    <property type="match status" value="1"/>
</dbReference>
<dbReference type="Proteomes" id="UP000317722">
    <property type="component" value="Unassembled WGS sequence"/>
</dbReference>
<dbReference type="GO" id="GO:0003677">
    <property type="term" value="F:DNA binding"/>
    <property type="evidence" value="ECO:0007669"/>
    <property type="project" value="UniProtKB-KW"/>
</dbReference>
<dbReference type="InterPro" id="IPR058245">
    <property type="entry name" value="NreC/VraR/RcsB-like_REC"/>
</dbReference>
<dbReference type="PROSITE" id="PS50043">
    <property type="entry name" value="HTH_LUXR_2"/>
    <property type="match status" value="1"/>
</dbReference>
<evidence type="ECO:0000256" key="1">
    <source>
        <dbReference type="ARBA" id="ARBA00022553"/>
    </source>
</evidence>
<dbReference type="GO" id="GO:0000160">
    <property type="term" value="P:phosphorelay signal transduction system"/>
    <property type="evidence" value="ECO:0007669"/>
    <property type="project" value="InterPro"/>
</dbReference>
<evidence type="ECO:0000313" key="9">
    <source>
        <dbReference type="Proteomes" id="UP000317722"/>
    </source>
</evidence>
<dbReference type="Pfam" id="PF00196">
    <property type="entry name" value="GerE"/>
    <property type="match status" value="1"/>
</dbReference>
<comment type="caution">
    <text evidence="8">The sequence shown here is derived from an EMBL/GenBank/DDBJ whole genome shotgun (WGS) entry which is preliminary data.</text>
</comment>
<dbReference type="PROSITE" id="PS00622">
    <property type="entry name" value="HTH_LUXR_1"/>
    <property type="match status" value="1"/>
</dbReference>
<dbReference type="InterPro" id="IPR039420">
    <property type="entry name" value="WalR-like"/>
</dbReference>
<evidence type="ECO:0000256" key="5">
    <source>
        <dbReference type="PROSITE-ProRule" id="PRU00169"/>
    </source>
</evidence>
<evidence type="ECO:0000259" key="6">
    <source>
        <dbReference type="PROSITE" id="PS50043"/>
    </source>
</evidence>
<keyword evidence="4" id="KW-0804">Transcription</keyword>
<gene>
    <name evidence="8" type="ORF">EAH86_19105</name>
</gene>
<dbReference type="CDD" id="cd17535">
    <property type="entry name" value="REC_NarL-like"/>
    <property type="match status" value="1"/>
</dbReference>
<dbReference type="PANTHER" id="PTHR43214:SF24">
    <property type="entry name" value="TRANSCRIPTIONAL REGULATORY PROTEIN NARL-RELATED"/>
    <property type="match status" value="1"/>
</dbReference>
<feature type="domain" description="HTH luxR-type" evidence="6">
    <location>
        <begin position="142"/>
        <end position="213"/>
    </location>
</feature>
<keyword evidence="9" id="KW-1185">Reference proteome</keyword>
<dbReference type="SMART" id="SM00448">
    <property type="entry name" value="REC"/>
    <property type="match status" value="1"/>
</dbReference>
<keyword evidence="1 5" id="KW-0597">Phosphoprotein</keyword>
<feature type="domain" description="Response regulatory" evidence="7">
    <location>
        <begin position="2"/>
        <end position="120"/>
    </location>
</feature>
<reference evidence="8 9" key="1">
    <citation type="journal article" date="2019" name="Environ. Microbiol.">
        <title>Species interactions and distinct microbial communities in high Arctic permafrost affected cryosols are associated with the CH4 and CO2 gas fluxes.</title>
        <authorList>
            <person name="Altshuler I."/>
            <person name="Hamel J."/>
            <person name="Turney S."/>
            <person name="Magnuson E."/>
            <person name="Levesque R."/>
            <person name="Greer C."/>
            <person name="Whyte L.G."/>
        </authorList>
    </citation>
    <scope>NUCLEOTIDE SEQUENCE [LARGE SCALE GENOMIC DNA]</scope>
    <source>
        <strain evidence="8 9">S9.3A</strain>
    </source>
</reference>
<name>A0A502CNR2_9MICO</name>